<feature type="transmembrane region" description="Helical" evidence="6">
    <location>
        <begin position="346"/>
        <end position="372"/>
    </location>
</feature>
<keyword evidence="2 6" id="KW-0812">Transmembrane</keyword>
<organism evidence="8 9">
    <name type="scientific">Symbiodinium necroappetens</name>
    <dbReference type="NCBI Taxonomy" id="1628268"/>
    <lineage>
        <taxon>Eukaryota</taxon>
        <taxon>Sar</taxon>
        <taxon>Alveolata</taxon>
        <taxon>Dinophyceae</taxon>
        <taxon>Suessiales</taxon>
        <taxon>Symbiodiniaceae</taxon>
        <taxon>Symbiodinium</taxon>
    </lineage>
</organism>
<dbReference type="SUPFAM" id="SSF81324">
    <property type="entry name" value="Voltage-gated potassium channels"/>
    <property type="match status" value="1"/>
</dbReference>
<dbReference type="GO" id="GO:0005249">
    <property type="term" value="F:voltage-gated potassium channel activity"/>
    <property type="evidence" value="ECO:0007669"/>
    <property type="project" value="TreeGrafter"/>
</dbReference>
<evidence type="ECO:0000256" key="4">
    <source>
        <dbReference type="ARBA" id="ARBA00023136"/>
    </source>
</evidence>
<evidence type="ECO:0000313" key="8">
    <source>
        <dbReference type="EMBL" id="CAE7232076.1"/>
    </source>
</evidence>
<dbReference type="InterPro" id="IPR051413">
    <property type="entry name" value="K/Na_HCN_channel"/>
</dbReference>
<feature type="transmembrane region" description="Helical" evidence="6">
    <location>
        <begin position="206"/>
        <end position="227"/>
    </location>
</feature>
<name>A0A812KY17_9DINO</name>
<dbReference type="PANTHER" id="PTHR45689">
    <property type="entry name" value="I[[H]] CHANNEL, ISOFORM E"/>
    <property type="match status" value="1"/>
</dbReference>
<dbReference type="GO" id="GO:0003254">
    <property type="term" value="P:regulation of membrane depolarization"/>
    <property type="evidence" value="ECO:0007669"/>
    <property type="project" value="TreeGrafter"/>
</dbReference>
<feature type="domain" description="Ion transport" evidence="7">
    <location>
        <begin position="131"/>
        <end position="373"/>
    </location>
</feature>
<comment type="subcellular location">
    <subcellularLocation>
        <location evidence="1">Membrane</location>
        <topology evidence="1">Multi-pass membrane protein</topology>
    </subcellularLocation>
</comment>
<keyword evidence="9" id="KW-1185">Reference proteome</keyword>
<evidence type="ECO:0000259" key="7">
    <source>
        <dbReference type="Pfam" id="PF00520"/>
    </source>
</evidence>
<dbReference type="EMBL" id="CAJNJA010008040">
    <property type="protein sequence ID" value="CAE7232076.1"/>
    <property type="molecule type" value="Genomic_DNA"/>
</dbReference>
<feature type="compositionally biased region" description="Polar residues" evidence="5">
    <location>
        <begin position="102"/>
        <end position="114"/>
    </location>
</feature>
<feature type="region of interest" description="Disordered" evidence="5">
    <location>
        <begin position="18"/>
        <end position="37"/>
    </location>
</feature>
<evidence type="ECO:0000256" key="5">
    <source>
        <dbReference type="SAM" id="MobiDB-lite"/>
    </source>
</evidence>
<dbReference type="Pfam" id="PF00520">
    <property type="entry name" value="Ion_trans"/>
    <property type="match status" value="1"/>
</dbReference>
<dbReference type="GO" id="GO:0098855">
    <property type="term" value="C:HCN channel complex"/>
    <property type="evidence" value="ECO:0007669"/>
    <property type="project" value="TreeGrafter"/>
</dbReference>
<dbReference type="OrthoDB" id="421226at2759"/>
<feature type="transmembrane region" description="Helical" evidence="6">
    <location>
        <begin position="317"/>
        <end position="334"/>
    </location>
</feature>
<protein>
    <submittedName>
        <fullName evidence="8">Hcn3 protein</fullName>
    </submittedName>
</protein>
<dbReference type="AlphaFoldDB" id="A0A812KY17"/>
<proteinExistence type="predicted"/>
<evidence type="ECO:0000256" key="6">
    <source>
        <dbReference type="SAM" id="Phobius"/>
    </source>
</evidence>
<dbReference type="GO" id="GO:0035725">
    <property type="term" value="P:sodium ion transmembrane transport"/>
    <property type="evidence" value="ECO:0007669"/>
    <property type="project" value="TreeGrafter"/>
</dbReference>
<feature type="transmembrane region" description="Helical" evidence="6">
    <location>
        <begin position="132"/>
        <end position="154"/>
    </location>
</feature>
<evidence type="ECO:0000256" key="3">
    <source>
        <dbReference type="ARBA" id="ARBA00022989"/>
    </source>
</evidence>
<dbReference type="Gene3D" id="1.10.287.70">
    <property type="match status" value="1"/>
</dbReference>
<sequence>MSICIAMEQEVPDVPGVHVHPPATFSTPDPPAGTPQFTEMKSDEVLHALKRLHRSGVGSEFSDSESDVDAGKIQLQTHLCWQEDAQVRTTQQKSKKLASMDPTASSNLAGTSSASRSSTCMMLHPSGTFRSCWNLLVAAGVMFDLVVTPLLVFSLPSWLSRYPVSLVVHLFWSVDFVLTFLTGYYQKGFLIMERCKVARNYAQSWMLFDLVLILIDWIVDILDLLTADSPSSVSRSVRMLRLLRLVRVMRAIKLRRGFTAMQDVIHSQSASLYLNFMVSLGQLLMLVHWVACGWFGVTWLHTENWVASSDLRFRDSFFQYLTCVLWAFCQLGVGESPWQPTNTTEMMLNSVIAFTALITAAMLISTMGGLIAGLRKLHEDEKTEFRLLRRYLQKHDIPLDLGHRVTQFLEYQYTERQLARSSQMQVPLLDLLSRPMLQELHFQQHRVALCKIGAIKALLTEDD</sequence>
<feature type="transmembrane region" description="Helical" evidence="6">
    <location>
        <begin position="166"/>
        <end position="185"/>
    </location>
</feature>
<feature type="transmembrane region" description="Helical" evidence="6">
    <location>
        <begin position="272"/>
        <end position="297"/>
    </location>
</feature>
<dbReference type="Proteomes" id="UP000601435">
    <property type="component" value="Unassembled WGS sequence"/>
</dbReference>
<evidence type="ECO:0000313" key="9">
    <source>
        <dbReference type="Proteomes" id="UP000601435"/>
    </source>
</evidence>
<feature type="non-terminal residue" evidence="8">
    <location>
        <position position="463"/>
    </location>
</feature>
<gene>
    <name evidence="8" type="primary">Hcn3</name>
    <name evidence="8" type="ORF">SNEC2469_LOCUS3652</name>
</gene>
<comment type="caution">
    <text evidence="8">The sequence shown here is derived from an EMBL/GenBank/DDBJ whole genome shotgun (WGS) entry which is preliminary data.</text>
</comment>
<feature type="region of interest" description="Disordered" evidence="5">
    <location>
        <begin position="91"/>
        <end position="114"/>
    </location>
</feature>
<reference evidence="8" key="1">
    <citation type="submission" date="2021-02" db="EMBL/GenBank/DDBJ databases">
        <authorList>
            <person name="Dougan E. K."/>
            <person name="Rhodes N."/>
            <person name="Thang M."/>
            <person name="Chan C."/>
        </authorList>
    </citation>
    <scope>NUCLEOTIDE SEQUENCE</scope>
</reference>
<keyword evidence="4 6" id="KW-0472">Membrane</keyword>
<evidence type="ECO:0000256" key="2">
    <source>
        <dbReference type="ARBA" id="ARBA00022692"/>
    </source>
</evidence>
<accession>A0A812KY17</accession>
<dbReference type="PANTHER" id="PTHR45689:SF5">
    <property type="entry name" value="I[[H]] CHANNEL, ISOFORM E"/>
    <property type="match status" value="1"/>
</dbReference>
<keyword evidence="3 6" id="KW-1133">Transmembrane helix</keyword>
<dbReference type="InterPro" id="IPR005821">
    <property type="entry name" value="Ion_trans_dom"/>
</dbReference>
<evidence type="ECO:0000256" key="1">
    <source>
        <dbReference type="ARBA" id="ARBA00004141"/>
    </source>
</evidence>